<dbReference type="PANTHER" id="PTHR30065">
    <property type="entry name" value="FLAGELLAR BIOSYNTHETIC PROTEIN FLIR"/>
    <property type="match status" value="1"/>
</dbReference>
<evidence type="ECO:0000256" key="7">
    <source>
        <dbReference type="ARBA" id="ARBA00023136"/>
    </source>
</evidence>
<evidence type="ECO:0000256" key="9">
    <source>
        <dbReference type="NCBIfam" id="TIGR01400"/>
    </source>
</evidence>
<dbReference type="InterPro" id="IPR006303">
    <property type="entry name" value="FliR"/>
</dbReference>
<feature type="transmembrane region" description="Helical" evidence="10">
    <location>
        <begin position="12"/>
        <end position="32"/>
    </location>
</feature>
<feature type="transmembrane region" description="Helical" evidence="10">
    <location>
        <begin position="128"/>
        <end position="151"/>
    </location>
</feature>
<dbReference type="NCBIfam" id="TIGR01400">
    <property type="entry name" value="fliR"/>
    <property type="match status" value="1"/>
</dbReference>
<dbReference type="GO" id="GO:0044780">
    <property type="term" value="P:bacterial-type flagellum assembly"/>
    <property type="evidence" value="ECO:0007669"/>
    <property type="project" value="UniProtKB-UniRule"/>
</dbReference>
<evidence type="ECO:0000256" key="8">
    <source>
        <dbReference type="ARBA" id="ARBA00023143"/>
    </source>
</evidence>
<organism evidence="11 12">
    <name type="scientific">Ewingella americana (strain ATCC 33852 / DSM 4580 / CCUG 14506 / JCM 5911 / LMG 7869 / NCTC 12157 / CDC 1468-78)</name>
    <dbReference type="NCBI Taxonomy" id="910964"/>
    <lineage>
        <taxon>Bacteria</taxon>
        <taxon>Pseudomonadati</taxon>
        <taxon>Pseudomonadota</taxon>
        <taxon>Gammaproteobacteria</taxon>
        <taxon>Enterobacterales</taxon>
        <taxon>Yersiniaceae</taxon>
        <taxon>Ewingella</taxon>
    </lineage>
</organism>
<dbReference type="STRING" id="910964.GEAM_1476"/>
<protein>
    <recommendedName>
        <fullName evidence="3 9">Flagellar biosynthetic protein FliR</fullName>
    </recommendedName>
</protein>
<dbReference type="OrthoDB" id="9797790at2"/>
<dbReference type="GO" id="GO:0009425">
    <property type="term" value="C:bacterial-type flagellum basal body"/>
    <property type="evidence" value="ECO:0007669"/>
    <property type="project" value="UniProtKB-SubCell"/>
</dbReference>
<comment type="similarity">
    <text evidence="2 10">Belongs to the FliR/MopE/SpaR family.</text>
</comment>
<dbReference type="Pfam" id="PF01311">
    <property type="entry name" value="Bac_export_1"/>
    <property type="match status" value="1"/>
</dbReference>
<dbReference type="EMBL" id="JMPJ01000040">
    <property type="protein sequence ID" value="KFC82578.1"/>
    <property type="molecule type" value="Genomic_DNA"/>
</dbReference>
<feature type="transmembrane region" description="Helical" evidence="10">
    <location>
        <begin position="73"/>
        <end position="95"/>
    </location>
</feature>
<dbReference type="Proteomes" id="UP000028640">
    <property type="component" value="Unassembled WGS sequence"/>
</dbReference>
<keyword evidence="6 10" id="KW-1133">Transmembrane helix</keyword>
<feature type="transmembrane region" description="Helical" evidence="10">
    <location>
        <begin position="44"/>
        <end position="61"/>
    </location>
</feature>
<comment type="subcellular location">
    <subcellularLocation>
        <location evidence="10">Cell membrane</location>
        <topology evidence="10">Multi-pass membrane protein</topology>
    </subcellularLocation>
    <subcellularLocation>
        <location evidence="10">Bacterial flagellum basal body</location>
    </subcellularLocation>
</comment>
<feature type="transmembrane region" description="Helical" evidence="10">
    <location>
        <begin position="179"/>
        <end position="204"/>
    </location>
</feature>
<accession>A0A085GFT3</accession>
<keyword evidence="11" id="KW-0282">Flagellum</keyword>
<comment type="caution">
    <text evidence="11">The sequence shown here is derived from an EMBL/GenBank/DDBJ whole genome shotgun (WGS) entry which is preliminary data.</text>
</comment>
<keyword evidence="8 10" id="KW-0975">Bacterial flagellum</keyword>
<evidence type="ECO:0000256" key="5">
    <source>
        <dbReference type="ARBA" id="ARBA00022692"/>
    </source>
</evidence>
<evidence type="ECO:0000256" key="1">
    <source>
        <dbReference type="ARBA" id="ARBA00002578"/>
    </source>
</evidence>
<dbReference type="GO" id="GO:0006605">
    <property type="term" value="P:protein targeting"/>
    <property type="evidence" value="ECO:0007669"/>
    <property type="project" value="UniProtKB-UniRule"/>
</dbReference>
<evidence type="ECO:0000256" key="4">
    <source>
        <dbReference type="ARBA" id="ARBA00022475"/>
    </source>
</evidence>
<dbReference type="eggNOG" id="COG1684">
    <property type="taxonomic scope" value="Bacteria"/>
</dbReference>
<evidence type="ECO:0000256" key="2">
    <source>
        <dbReference type="ARBA" id="ARBA00009772"/>
    </source>
</evidence>
<name>A0A085GFT3_EWIA3</name>
<keyword evidence="5 10" id="KW-0812">Transmembrane</keyword>
<keyword evidence="7 10" id="KW-0472">Membrane</keyword>
<reference evidence="11 12" key="1">
    <citation type="submission" date="2014-05" db="EMBL/GenBank/DDBJ databases">
        <title>ATOL: Assembling a taxonomically balanced genome-scale reconstruction of the evolutionary history of the Enterobacteriaceae.</title>
        <authorList>
            <person name="Plunkett G.III."/>
            <person name="Neeno-Eckwall E.C."/>
            <person name="Glasner J.D."/>
            <person name="Perna N.T."/>
        </authorList>
    </citation>
    <scope>NUCLEOTIDE SEQUENCE [LARGE SCALE GENOMIC DNA]</scope>
    <source>
        <strain evidence="11 12">ATCC 33852</strain>
    </source>
</reference>
<dbReference type="InterPro" id="IPR002010">
    <property type="entry name" value="T3SS_IM_R"/>
</dbReference>
<keyword evidence="4 10" id="KW-1003">Cell membrane</keyword>
<sequence>MVSFDSTQLAAWLSMYFWPMLRILALISTAPVTSEKQVPKRVKLGLGMMITFLIAPSLPPIEVPMFSSGALWLAVQQIIIGSALGLTMQLAFAAVRMAGEIIGLQMGISFATFFDPSNRLNSPILAQILNLLAVLLFLSFDGHLWLISLLADSFQSLPIRSHPLNGNGFMALAKGGSMIFSSGLMLALPIVTLLLTLNMCLGLLNRVTPQLSVFVIGFPLTLSIGILAISLMMPMLAPFSEHLFSETFDKLVLILGEMANR</sequence>
<evidence type="ECO:0000256" key="10">
    <source>
        <dbReference type="RuleBase" id="RU362071"/>
    </source>
</evidence>
<dbReference type="GeneID" id="78379823"/>
<keyword evidence="11" id="KW-0966">Cell projection</keyword>
<feature type="transmembrane region" description="Helical" evidence="10">
    <location>
        <begin position="211"/>
        <end position="233"/>
    </location>
</feature>
<proteinExistence type="inferred from homology"/>
<evidence type="ECO:0000313" key="12">
    <source>
        <dbReference type="Proteomes" id="UP000028640"/>
    </source>
</evidence>
<comment type="function">
    <text evidence="1 10">Role in flagellar biosynthesis.</text>
</comment>
<keyword evidence="11" id="KW-0969">Cilium</keyword>
<evidence type="ECO:0000256" key="6">
    <source>
        <dbReference type="ARBA" id="ARBA00022989"/>
    </source>
</evidence>
<keyword evidence="12" id="KW-1185">Reference proteome</keyword>
<evidence type="ECO:0000256" key="3">
    <source>
        <dbReference type="ARBA" id="ARBA00021717"/>
    </source>
</evidence>
<gene>
    <name evidence="11" type="primary">fliR</name>
    <name evidence="11" type="ORF">GEAM_1476</name>
</gene>
<dbReference type="RefSeq" id="WP_034790070.1">
    <property type="nucleotide sequence ID" value="NZ_JMPJ01000040.1"/>
</dbReference>
<dbReference type="PANTHER" id="PTHR30065:SF8">
    <property type="entry name" value="FLAGELLAR BIOSYNTHETIC PROTEIN FLIR"/>
    <property type="match status" value="1"/>
</dbReference>
<evidence type="ECO:0000313" key="11">
    <source>
        <dbReference type="EMBL" id="KFC82578.1"/>
    </source>
</evidence>
<dbReference type="PRINTS" id="PR00953">
    <property type="entry name" value="TYPE3IMRPROT"/>
</dbReference>
<dbReference type="GO" id="GO:0005886">
    <property type="term" value="C:plasma membrane"/>
    <property type="evidence" value="ECO:0007669"/>
    <property type="project" value="UniProtKB-SubCell"/>
</dbReference>
<dbReference type="AlphaFoldDB" id="A0A085GFT3"/>